<dbReference type="InterPro" id="IPR029055">
    <property type="entry name" value="Ntn_hydrolases_N"/>
</dbReference>
<comment type="subunit">
    <text evidence="6">The 26S proteasome consists of a 20S proteasome core and two 19S regulatory subunits.</text>
</comment>
<proteinExistence type="inferred from homology"/>
<dbReference type="PROSITE" id="PS51475">
    <property type="entry name" value="PROTEASOME_ALPHA_2"/>
    <property type="match status" value="1"/>
</dbReference>
<evidence type="ECO:0000256" key="3">
    <source>
        <dbReference type="ARBA" id="ARBA00022942"/>
    </source>
</evidence>
<reference evidence="9" key="1">
    <citation type="submission" date="2022-08" db="EMBL/GenBank/DDBJ databases">
        <title>Novel sulfate-reducing endosymbionts in the free-living metamonad Anaeramoeba.</title>
        <authorList>
            <person name="Jerlstrom-Hultqvist J."/>
            <person name="Cepicka I."/>
            <person name="Gallot-Lavallee L."/>
            <person name="Salas-Leiva D."/>
            <person name="Curtis B.A."/>
            <person name="Zahonova K."/>
            <person name="Pipaliya S."/>
            <person name="Dacks J."/>
            <person name="Roger A.J."/>
        </authorList>
    </citation>
    <scope>NUCLEOTIDE SEQUENCE</scope>
    <source>
        <strain evidence="9">Schooner1</strain>
    </source>
</reference>
<evidence type="ECO:0000259" key="7">
    <source>
        <dbReference type="PROSITE" id="PS00388"/>
    </source>
</evidence>
<comment type="function">
    <text evidence="1">The proteasome is a multicatalytic proteinase complex which is characterized by its ability to cleave peptides with Arg, Phe, Tyr, Leu, and Glu adjacent to the leaving group at neutral or slightly basic pH. The proteasome has an ATP-dependent proteolytic activity.</text>
</comment>
<evidence type="ECO:0000256" key="1">
    <source>
        <dbReference type="ARBA" id="ARBA00002000"/>
    </source>
</evidence>
<dbReference type="GO" id="GO:0005737">
    <property type="term" value="C:cytoplasm"/>
    <property type="evidence" value="ECO:0007669"/>
    <property type="project" value="UniProtKB-SubCell"/>
</dbReference>
<feature type="domain" description="Proteasome alpha-type subunits" evidence="7">
    <location>
        <begin position="8"/>
        <end position="30"/>
    </location>
</feature>
<dbReference type="GO" id="GO:0006511">
    <property type="term" value="P:ubiquitin-dependent protein catabolic process"/>
    <property type="evidence" value="ECO:0007669"/>
    <property type="project" value="InterPro"/>
</dbReference>
<dbReference type="Pfam" id="PF10584">
    <property type="entry name" value="Proteasome_A_N"/>
    <property type="match status" value="1"/>
</dbReference>
<keyword evidence="3 5" id="KW-0647">Proteasome</keyword>
<evidence type="ECO:0000313" key="9">
    <source>
        <dbReference type="EMBL" id="KAJ6243524.1"/>
    </source>
</evidence>
<dbReference type="SUPFAM" id="SSF56235">
    <property type="entry name" value="N-terminal nucleophile aminohydrolases (Ntn hydrolases)"/>
    <property type="match status" value="1"/>
</dbReference>
<evidence type="ECO:0000256" key="6">
    <source>
        <dbReference type="RuleBase" id="RU000551"/>
    </source>
</evidence>
<evidence type="ECO:0000313" key="8">
    <source>
        <dbReference type="EMBL" id="KAJ3438215.1"/>
    </source>
</evidence>
<protein>
    <recommendedName>
        <fullName evidence="6">Proteasome subunit alpha type</fullName>
    </recommendedName>
</protein>
<evidence type="ECO:0000256" key="2">
    <source>
        <dbReference type="ARBA" id="ARBA00022490"/>
    </source>
</evidence>
<dbReference type="EMBL" id="JAOAOG010000168">
    <property type="protein sequence ID" value="KAJ6243524.1"/>
    <property type="molecule type" value="Genomic_DNA"/>
</dbReference>
<dbReference type="GO" id="GO:0005634">
    <property type="term" value="C:nucleus"/>
    <property type="evidence" value="ECO:0007669"/>
    <property type="project" value="UniProtKB-SubCell"/>
</dbReference>
<dbReference type="Pfam" id="PF00227">
    <property type="entry name" value="Proteasome"/>
    <property type="match status" value="1"/>
</dbReference>
<dbReference type="InterPro" id="IPR001353">
    <property type="entry name" value="Proteasome_sua/b"/>
</dbReference>
<comment type="caution">
    <text evidence="8">The sequence shown here is derived from an EMBL/GenBank/DDBJ whole genome shotgun (WGS) entry which is preliminary data.</text>
</comment>
<dbReference type="PANTHER" id="PTHR11599">
    <property type="entry name" value="PROTEASOME SUBUNIT ALPHA/BETA"/>
    <property type="match status" value="1"/>
</dbReference>
<dbReference type="InterPro" id="IPR000426">
    <property type="entry name" value="Proteasome_asu_N"/>
</dbReference>
<evidence type="ECO:0000313" key="11">
    <source>
        <dbReference type="Proteomes" id="UP001150062"/>
    </source>
</evidence>
<dbReference type="Proteomes" id="UP001150062">
    <property type="component" value="Unassembled WGS sequence"/>
</dbReference>
<dbReference type="EMBL" id="JANTQA010000033">
    <property type="protein sequence ID" value="KAJ3438215.1"/>
    <property type="molecule type" value="Genomic_DNA"/>
</dbReference>
<evidence type="ECO:0000256" key="4">
    <source>
        <dbReference type="ARBA" id="ARBA00023242"/>
    </source>
</evidence>
<evidence type="ECO:0000313" key="10">
    <source>
        <dbReference type="Proteomes" id="UP001146793"/>
    </source>
</evidence>
<sequence length="249" mass="27804">MSGIGTGYDLYPTTFSPDGRIFQVEYAHKAVENSSTAIGLCCKDGVVFGVEKIILSKMLVEGTNRRVFSVGEHIGIATAGLTADGRRIVQNARQEAKNYENFTSDIIPIHVLTERLSIYVQVFTLYNYIRPFGCSLMIGSYDEEKGPSLYCIEPDSVALGFYGCAIGKGKQEAKTEISKLKLSEMTCKDAVKEIAKILIKTVHDETKEKEMELEMSWVCKETKGKHKLVPKKLIEEAVEWVKGQENEED</sequence>
<dbReference type="InterPro" id="IPR050115">
    <property type="entry name" value="Proteasome_alpha"/>
</dbReference>
<keyword evidence="4 6" id="KW-0539">Nucleus</keyword>
<dbReference type="InterPro" id="IPR023332">
    <property type="entry name" value="Proteasome_alpha-type"/>
</dbReference>
<keyword evidence="2 6" id="KW-0963">Cytoplasm</keyword>
<dbReference type="FunFam" id="3.60.20.10:FF:000007">
    <property type="entry name" value="Proteasome subunit alpha type"/>
    <property type="match status" value="1"/>
</dbReference>
<dbReference type="SMART" id="SM00948">
    <property type="entry name" value="Proteasome_A_N"/>
    <property type="match status" value="1"/>
</dbReference>
<comment type="subcellular location">
    <subcellularLocation>
        <location evidence="6">Cytoplasm</location>
    </subcellularLocation>
    <subcellularLocation>
        <location evidence="6">Nucleus</location>
    </subcellularLocation>
</comment>
<dbReference type="Proteomes" id="UP001146793">
    <property type="component" value="Unassembled WGS sequence"/>
</dbReference>
<keyword evidence="11" id="KW-1185">Reference proteome</keyword>
<accession>A0AAV7ZAP2</accession>
<dbReference type="CDD" id="cd03751">
    <property type="entry name" value="proteasome_alpha_type_3"/>
    <property type="match status" value="1"/>
</dbReference>
<dbReference type="Gene3D" id="3.60.20.10">
    <property type="entry name" value="Glutamine Phosphoribosylpyrophosphate, subunit 1, domain 1"/>
    <property type="match status" value="1"/>
</dbReference>
<dbReference type="AlphaFoldDB" id="A0AAV7ZAP2"/>
<name>A0AAV7ZAP2_9EUKA</name>
<reference evidence="8" key="2">
    <citation type="submission" date="2022-08" db="EMBL/GenBank/DDBJ databases">
        <title>Novel sulphate-reducing endosymbionts in the free-living metamonad Anaeramoeba.</title>
        <authorList>
            <person name="Jerlstrom-Hultqvist J."/>
            <person name="Cepicka I."/>
            <person name="Gallot-Lavallee L."/>
            <person name="Salas-Leiva D."/>
            <person name="Curtis B.A."/>
            <person name="Zahonova K."/>
            <person name="Pipaliya S."/>
            <person name="Dacks J."/>
            <person name="Roger A.J."/>
        </authorList>
    </citation>
    <scope>NUCLEOTIDE SEQUENCE</scope>
    <source>
        <strain evidence="8">Busselton2</strain>
    </source>
</reference>
<dbReference type="GO" id="GO:0019773">
    <property type="term" value="C:proteasome core complex, alpha-subunit complex"/>
    <property type="evidence" value="ECO:0007669"/>
    <property type="project" value="UniProtKB-UniRule"/>
</dbReference>
<gene>
    <name evidence="8" type="ORF">M0812_17396</name>
    <name evidence="9" type="ORF">M0813_21961</name>
</gene>
<dbReference type="PROSITE" id="PS00388">
    <property type="entry name" value="PROTEASOME_ALPHA_1"/>
    <property type="match status" value="1"/>
</dbReference>
<comment type="similarity">
    <text evidence="5 6">Belongs to the peptidase T1A family.</text>
</comment>
<evidence type="ECO:0000256" key="5">
    <source>
        <dbReference type="PROSITE-ProRule" id="PRU00808"/>
    </source>
</evidence>
<organism evidence="8 10">
    <name type="scientific">Anaeramoeba flamelloides</name>
    <dbReference type="NCBI Taxonomy" id="1746091"/>
    <lineage>
        <taxon>Eukaryota</taxon>
        <taxon>Metamonada</taxon>
        <taxon>Anaeramoebidae</taxon>
        <taxon>Anaeramoeba</taxon>
    </lineage>
</organism>